<comment type="catalytic activity">
    <reaction evidence="9">
        <text>Typically cleaves a -Gly-|-Phe- bond to release an N-terminal, basic peptide of 5-8 residues from type IV prepilin, and then N-methylates the new N-terminal amino group, the methyl donor being S-adenosyl-L-methionine.</text>
        <dbReference type="EC" id="3.4.23.43"/>
    </reaction>
</comment>
<comment type="similarity">
    <text evidence="2 8">Belongs to the peptidase A24 family.</text>
</comment>
<dbReference type="GO" id="GO:0008168">
    <property type="term" value="F:methyltransferase activity"/>
    <property type="evidence" value="ECO:0007669"/>
    <property type="project" value="UniProtKB-KW"/>
</dbReference>
<evidence type="ECO:0000256" key="7">
    <source>
        <dbReference type="ARBA" id="ARBA00023136"/>
    </source>
</evidence>
<evidence type="ECO:0000256" key="6">
    <source>
        <dbReference type="ARBA" id="ARBA00022989"/>
    </source>
</evidence>
<dbReference type="InterPro" id="IPR050882">
    <property type="entry name" value="Prepilin_peptidase/N-MTase"/>
</dbReference>
<name>A0A1V8NT62_CITBR</name>
<evidence type="ECO:0000313" key="13">
    <source>
        <dbReference type="EMBL" id="OQM39601.1"/>
    </source>
</evidence>
<dbReference type="RefSeq" id="WP_080860642.1">
    <property type="nucleotide sequence ID" value="NZ_NAEW01000020.1"/>
</dbReference>
<keyword evidence="5 9" id="KW-0812">Transmembrane</keyword>
<dbReference type="PANTHER" id="PTHR30487">
    <property type="entry name" value="TYPE 4 PREPILIN-LIKE PROTEINS LEADER PEPTIDE-PROCESSING ENZYME"/>
    <property type="match status" value="1"/>
</dbReference>
<keyword evidence="6 10" id="KW-1133">Transmembrane helix</keyword>
<reference evidence="13 14" key="1">
    <citation type="submission" date="2017-03" db="EMBL/GenBank/DDBJ databases">
        <authorList>
            <person name="Afonso C.L."/>
            <person name="Miller P.J."/>
            <person name="Scott M.A."/>
            <person name="Spackman E."/>
            <person name="Goraichik I."/>
            <person name="Dimitrov K.M."/>
            <person name="Suarez D.L."/>
            <person name="Swayne D.E."/>
        </authorList>
    </citation>
    <scope>NUCLEOTIDE SEQUENCE [LARGE SCALE GENOMIC DNA]</scope>
    <source>
        <strain evidence="13 14">ATCC 51113</strain>
    </source>
</reference>
<keyword evidence="9" id="KW-0378">Hydrolase</keyword>
<dbReference type="Pfam" id="PF06750">
    <property type="entry name" value="A24_N_bact"/>
    <property type="match status" value="1"/>
</dbReference>
<protein>
    <recommendedName>
        <fullName evidence="9">Prepilin leader peptidase/N-methyltransferase</fullName>
        <ecNumber evidence="9">2.1.1.-</ecNumber>
        <ecNumber evidence="9">3.4.23.43</ecNumber>
    </recommendedName>
</protein>
<keyword evidence="9" id="KW-0808">Transferase</keyword>
<keyword evidence="9" id="KW-0511">Multifunctional enzyme</keyword>
<dbReference type="PRINTS" id="PR00864">
    <property type="entry name" value="PREPILNPTASE"/>
</dbReference>
<proteinExistence type="inferred from homology"/>
<feature type="domain" description="Prepilin type IV endopeptidase peptidase" evidence="11">
    <location>
        <begin position="117"/>
        <end position="225"/>
    </location>
</feature>
<dbReference type="EC" id="3.4.23.43" evidence="9"/>
<keyword evidence="9" id="KW-0489">Methyltransferase</keyword>
<keyword evidence="9" id="KW-0645">Protease</keyword>
<dbReference type="EC" id="2.1.1.-" evidence="9"/>
<evidence type="ECO:0000256" key="9">
    <source>
        <dbReference type="RuleBase" id="RU003794"/>
    </source>
</evidence>
<dbReference type="GO" id="GO:0005886">
    <property type="term" value="C:plasma membrane"/>
    <property type="evidence" value="ECO:0007669"/>
    <property type="project" value="UniProtKB-SubCell"/>
</dbReference>
<evidence type="ECO:0000313" key="14">
    <source>
        <dbReference type="Proteomes" id="UP000192573"/>
    </source>
</evidence>
<feature type="transmembrane region" description="Helical" evidence="10">
    <location>
        <begin position="163"/>
        <end position="181"/>
    </location>
</feature>
<feature type="domain" description="Prepilin peptidase A24 N-terminal" evidence="12">
    <location>
        <begin position="2"/>
        <end position="106"/>
    </location>
</feature>
<keyword evidence="4" id="KW-0997">Cell inner membrane</keyword>
<sequence>MLGGIIGSFLNVVIYRLPVILERRWQREALLQLAQPLPVYAQTFNLILPRSHCPSCSYPLRIRDNIPLVSYLLLKGRSRCCGERIPCHYPLVEIACSVLFILAAGRFAPGLSLTAAWLFFSMLLALAVIDYRTALMPDVLTLPLLWLGLLFSLQGGIVPLEEAVMGAVSGYLFLWGLYWLFRFATGREGLGYGDFKLSAALGAWLGWQALPSVLLLASVSGFVITVLMRSLAATDLTRPLPFGPWLALGGVCHFLLL</sequence>
<feature type="transmembrane region" description="Helical" evidence="10">
    <location>
        <begin position="139"/>
        <end position="157"/>
    </location>
</feature>
<dbReference type="InterPro" id="IPR000045">
    <property type="entry name" value="Prepilin_IV_endopep_pep"/>
</dbReference>
<evidence type="ECO:0000259" key="12">
    <source>
        <dbReference type="Pfam" id="PF06750"/>
    </source>
</evidence>
<accession>A0A1V8NT62</accession>
<evidence type="ECO:0000256" key="3">
    <source>
        <dbReference type="ARBA" id="ARBA00022475"/>
    </source>
</evidence>
<dbReference type="GO" id="GO:0004190">
    <property type="term" value="F:aspartic-type endopeptidase activity"/>
    <property type="evidence" value="ECO:0007669"/>
    <property type="project" value="UniProtKB-EC"/>
</dbReference>
<dbReference type="EMBL" id="NAEW01000020">
    <property type="protein sequence ID" value="OQM39601.1"/>
    <property type="molecule type" value="Genomic_DNA"/>
</dbReference>
<evidence type="ECO:0000259" key="11">
    <source>
        <dbReference type="Pfam" id="PF01478"/>
    </source>
</evidence>
<keyword evidence="7 10" id="KW-0472">Membrane</keyword>
<dbReference type="Proteomes" id="UP000192573">
    <property type="component" value="Unassembled WGS sequence"/>
</dbReference>
<comment type="function">
    <text evidence="9">Plays an essential role in type IV pili and type II pseudopili formation by proteolytically removing the leader sequence from substrate proteins and subsequently monomethylating the alpha-amino group of the newly exposed N-terminal phenylalanine.</text>
</comment>
<dbReference type="InterPro" id="IPR010627">
    <property type="entry name" value="Prepilin_pept_A24_N"/>
</dbReference>
<comment type="subcellular location">
    <subcellularLocation>
        <location evidence="1">Cell inner membrane</location>
        <topology evidence="1">Multi-pass membrane protein</topology>
    </subcellularLocation>
    <subcellularLocation>
        <location evidence="9">Cell membrane</location>
        <topology evidence="9">Multi-pass membrane protein</topology>
    </subcellularLocation>
</comment>
<dbReference type="AlphaFoldDB" id="A0A1V8NT62"/>
<dbReference type="GO" id="GO:0032259">
    <property type="term" value="P:methylation"/>
    <property type="evidence" value="ECO:0007669"/>
    <property type="project" value="UniProtKB-KW"/>
</dbReference>
<evidence type="ECO:0000256" key="2">
    <source>
        <dbReference type="ARBA" id="ARBA00005801"/>
    </source>
</evidence>
<feature type="transmembrane region" description="Helical" evidence="10">
    <location>
        <begin position="114"/>
        <end position="132"/>
    </location>
</feature>
<evidence type="ECO:0000256" key="8">
    <source>
        <dbReference type="RuleBase" id="RU003793"/>
    </source>
</evidence>
<comment type="caution">
    <text evidence="13">The sequence shown here is derived from an EMBL/GenBank/DDBJ whole genome shotgun (WGS) entry which is preliminary data.</text>
</comment>
<dbReference type="Gene3D" id="1.20.120.1220">
    <property type="match status" value="1"/>
</dbReference>
<feature type="transmembrane region" description="Helical" evidence="10">
    <location>
        <begin position="201"/>
        <end position="228"/>
    </location>
</feature>
<dbReference type="InterPro" id="IPR014032">
    <property type="entry name" value="Peptidase_A24A_bac"/>
</dbReference>
<evidence type="ECO:0000256" key="10">
    <source>
        <dbReference type="SAM" id="Phobius"/>
    </source>
</evidence>
<evidence type="ECO:0000256" key="5">
    <source>
        <dbReference type="ARBA" id="ARBA00022692"/>
    </source>
</evidence>
<evidence type="ECO:0000256" key="1">
    <source>
        <dbReference type="ARBA" id="ARBA00004429"/>
    </source>
</evidence>
<gene>
    <name evidence="13" type="ORF">BZK42_24045</name>
</gene>
<evidence type="ECO:0000256" key="4">
    <source>
        <dbReference type="ARBA" id="ARBA00022519"/>
    </source>
</evidence>
<organism evidence="13 14">
    <name type="scientific">Citrobacter braakii</name>
    <dbReference type="NCBI Taxonomy" id="57706"/>
    <lineage>
        <taxon>Bacteria</taxon>
        <taxon>Pseudomonadati</taxon>
        <taxon>Pseudomonadota</taxon>
        <taxon>Gammaproteobacteria</taxon>
        <taxon>Enterobacterales</taxon>
        <taxon>Enterobacteriaceae</taxon>
        <taxon>Citrobacter</taxon>
        <taxon>Citrobacter freundii complex</taxon>
    </lineage>
</organism>
<keyword evidence="3" id="KW-1003">Cell membrane</keyword>
<dbReference type="GO" id="GO:0006465">
    <property type="term" value="P:signal peptide processing"/>
    <property type="evidence" value="ECO:0007669"/>
    <property type="project" value="TreeGrafter"/>
</dbReference>
<dbReference type="PANTHER" id="PTHR30487:SF0">
    <property type="entry name" value="PREPILIN LEADER PEPTIDASE_N-METHYLTRANSFERASE-RELATED"/>
    <property type="match status" value="1"/>
</dbReference>
<dbReference type="Pfam" id="PF01478">
    <property type="entry name" value="Peptidase_A24"/>
    <property type="match status" value="1"/>
</dbReference>